<evidence type="ECO:0000313" key="15">
    <source>
        <dbReference type="Proteomes" id="UP000674217"/>
    </source>
</evidence>
<comment type="caution">
    <text evidence="14">The sequence shown here is derived from an EMBL/GenBank/DDBJ whole genome shotgun (WGS) entry which is preliminary data.</text>
</comment>
<evidence type="ECO:0000256" key="2">
    <source>
        <dbReference type="ARBA" id="ARBA00009446"/>
    </source>
</evidence>
<dbReference type="Gene3D" id="3.40.50.140">
    <property type="match status" value="1"/>
</dbReference>
<evidence type="ECO:0000256" key="4">
    <source>
        <dbReference type="ARBA" id="ARBA00022723"/>
    </source>
</evidence>
<evidence type="ECO:0000256" key="7">
    <source>
        <dbReference type="ARBA" id="ARBA00023235"/>
    </source>
</evidence>
<organism evidence="14 15">
    <name type="scientific">Flavobacterium flabelliforme</name>
    <dbReference type="NCBI Taxonomy" id="2816119"/>
    <lineage>
        <taxon>Bacteria</taxon>
        <taxon>Pseudomonadati</taxon>
        <taxon>Bacteroidota</taxon>
        <taxon>Flavobacteriia</taxon>
        <taxon>Flavobacteriales</taxon>
        <taxon>Flavobacteriaceae</taxon>
        <taxon>Flavobacterium</taxon>
    </lineage>
</organism>
<dbReference type="InterPro" id="IPR013825">
    <property type="entry name" value="Topo_IA_cen_sub2"/>
</dbReference>
<reference evidence="14 15" key="1">
    <citation type="submission" date="2021-03" db="EMBL/GenBank/DDBJ databases">
        <title>Flavobacterium Flabelliformis Sp. Nov. And Flavobacterium Geliluteum Sp. Nov., Two Novel Multidrug Resistant Psychrophilic Species Isolated From Antarctica.</title>
        <authorList>
            <person name="Kralova S."/>
            <person name="Busse H.J."/>
            <person name="Bezdicek M."/>
            <person name="Nykrynova M."/>
            <person name="Kroupova E."/>
            <person name="Krsek D."/>
            <person name="Sedlacek I."/>
        </authorList>
    </citation>
    <scope>NUCLEOTIDE SEQUENCE [LARGE SCALE GENOMIC DNA]</scope>
    <source>
        <strain evidence="14 15">P4023</strain>
    </source>
</reference>
<evidence type="ECO:0000256" key="1">
    <source>
        <dbReference type="ARBA" id="ARBA00000213"/>
    </source>
</evidence>
<dbReference type="InterPro" id="IPR013826">
    <property type="entry name" value="Topo_IA_cen_sub3"/>
</dbReference>
<evidence type="ECO:0000256" key="8">
    <source>
        <dbReference type="ARBA" id="ARBA00030003"/>
    </source>
</evidence>
<dbReference type="InterPro" id="IPR013824">
    <property type="entry name" value="Topo_IA_cen_sub1"/>
</dbReference>
<dbReference type="Gene3D" id="1.10.290.10">
    <property type="entry name" value="Topoisomerase I, domain 4"/>
    <property type="match status" value="1"/>
</dbReference>
<keyword evidence="15" id="KW-1185">Reference proteome</keyword>
<dbReference type="CDD" id="cd00186">
    <property type="entry name" value="TOP1Ac"/>
    <property type="match status" value="1"/>
</dbReference>
<keyword evidence="5" id="KW-0799">Topoisomerase</keyword>
<evidence type="ECO:0000256" key="9">
    <source>
        <dbReference type="ARBA" id="ARBA00031985"/>
    </source>
</evidence>
<keyword evidence="4" id="KW-0479">Metal-binding</keyword>
<evidence type="ECO:0000256" key="6">
    <source>
        <dbReference type="ARBA" id="ARBA00023125"/>
    </source>
</evidence>
<dbReference type="InterPro" id="IPR013497">
    <property type="entry name" value="Topo_IA_cen"/>
</dbReference>
<name>A0ABS5CSN1_9FLAO</name>
<dbReference type="CDD" id="cd03362">
    <property type="entry name" value="TOPRIM_TopoIA_TopoIII"/>
    <property type="match status" value="1"/>
</dbReference>
<feature type="domain" description="Toprim" evidence="12">
    <location>
        <begin position="1"/>
        <end position="134"/>
    </location>
</feature>
<comment type="catalytic activity">
    <reaction evidence="1">
        <text>ATP-independent breakage of single-stranded DNA, followed by passage and rejoining.</text>
        <dbReference type="EC" id="5.6.2.1"/>
    </reaction>
</comment>
<evidence type="ECO:0000259" key="12">
    <source>
        <dbReference type="PROSITE" id="PS50880"/>
    </source>
</evidence>
<dbReference type="Gene3D" id="1.10.460.10">
    <property type="entry name" value="Topoisomerase I, domain 2"/>
    <property type="match status" value="1"/>
</dbReference>
<evidence type="ECO:0000256" key="3">
    <source>
        <dbReference type="ARBA" id="ARBA00012891"/>
    </source>
</evidence>
<dbReference type="Gene3D" id="2.70.20.10">
    <property type="entry name" value="Topoisomerase I, domain 3"/>
    <property type="match status" value="1"/>
</dbReference>
<dbReference type="InterPro" id="IPR023405">
    <property type="entry name" value="Topo_IA_core_domain"/>
</dbReference>
<proteinExistence type="inferred from homology"/>
<dbReference type="Pfam" id="PF01751">
    <property type="entry name" value="Toprim"/>
    <property type="match status" value="1"/>
</dbReference>
<dbReference type="Pfam" id="PF01131">
    <property type="entry name" value="Topoisom_bac"/>
    <property type="match status" value="1"/>
</dbReference>
<dbReference type="InterPro" id="IPR000380">
    <property type="entry name" value="Topo_IA"/>
</dbReference>
<dbReference type="PANTHER" id="PTHR11390">
    <property type="entry name" value="PROKARYOTIC DNA TOPOISOMERASE"/>
    <property type="match status" value="1"/>
</dbReference>
<protein>
    <recommendedName>
        <fullName evidence="3">DNA topoisomerase</fullName>
        <ecNumber evidence="3">5.6.2.1</ecNumber>
    </recommendedName>
    <alternativeName>
        <fullName evidence="11">Omega-protein</fullName>
    </alternativeName>
    <alternativeName>
        <fullName evidence="10">Relaxing enzyme</fullName>
    </alternativeName>
    <alternativeName>
        <fullName evidence="8">Swivelase</fullName>
    </alternativeName>
    <alternativeName>
        <fullName evidence="9">Untwisting enzyme</fullName>
    </alternativeName>
</protein>
<keyword evidence="6" id="KW-0238">DNA-binding</keyword>
<dbReference type="InterPro" id="IPR003601">
    <property type="entry name" value="Topo_IA_2"/>
</dbReference>
<dbReference type="NCBIfam" id="TIGR01056">
    <property type="entry name" value="topB"/>
    <property type="match status" value="1"/>
</dbReference>
<dbReference type="SMART" id="SM00436">
    <property type="entry name" value="TOP1Bc"/>
    <property type="match status" value="1"/>
</dbReference>
<evidence type="ECO:0000256" key="11">
    <source>
        <dbReference type="ARBA" id="ARBA00032877"/>
    </source>
</evidence>
<dbReference type="PANTHER" id="PTHR11390:SF21">
    <property type="entry name" value="DNA TOPOISOMERASE 3-ALPHA"/>
    <property type="match status" value="1"/>
</dbReference>
<dbReference type="PROSITE" id="PS50880">
    <property type="entry name" value="TOPRIM"/>
    <property type="match status" value="1"/>
</dbReference>
<accession>A0ABS5CSN1</accession>
<dbReference type="EMBL" id="JAGFBU010000002">
    <property type="protein sequence ID" value="MBP4141604.1"/>
    <property type="molecule type" value="Genomic_DNA"/>
</dbReference>
<dbReference type="InterPro" id="IPR005738">
    <property type="entry name" value="TopoIII"/>
</dbReference>
<evidence type="ECO:0000256" key="5">
    <source>
        <dbReference type="ARBA" id="ARBA00023029"/>
    </source>
</evidence>
<dbReference type="PROSITE" id="PS52039">
    <property type="entry name" value="TOPO_IA_2"/>
    <property type="match status" value="1"/>
</dbReference>
<dbReference type="EC" id="5.6.2.1" evidence="3"/>
<keyword evidence="7" id="KW-0413">Isomerase</keyword>
<dbReference type="Proteomes" id="UP000674217">
    <property type="component" value="Unassembled WGS sequence"/>
</dbReference>
<gene>
    <name evidence="14" type="ORF">J3S90_07295</name>
</gene>
<dbReference type="NCBIfam" id="NF005829">
    <property type="entry name" value="PRK07726.1"/>
    <property type="match status" value="1"/>
</dbReference>
<dbReference type="RefSeq" id="WP_210645646.1">
    <property type="nucleotide sequence ID" value="NZ_JAGFBU010000002.1"/>
</dbReference>
<dbReference type="SMART" id="SM00493">
    <property type="entry name" value="TOPRIM"/>
    <property type="match status" value="1"/>
</dbReference>
<evidence type="ECO:0000259" key="13">
    <source>
        <dbReference type="PROSITE" id="PS52039"/>
    </source>
</evidence>
<sequence length="776" mass="87606">MKVCIAEKPSVAREIASVLGANTKHDGYYEGNGYAVTYTFGHLCTLKEPNDYKPHWKSWDLNNLPMLPEKFETKVVENSGIQKQFKIIKSLFDKATLVINCGDAGQEGELIQRWVMNEAQYKGEVQRLWISSLTTEAIKEGFQNLKPSALYDNLYYAGFSRAIGDWLLGMNATRLYTVKHGGYKQVLSIGRVQTPTLAMVVDRFKEIENFKPQPYWELQTLYRETLFSYEEGRFTNKEDGELLANKVKESDFEIIAVEKKNGNEFAPKLFDLTGLQVYCNTKFGFTADETLKIVQTLYEQKVVTYPRVDTTFLPSDIYPKVSGILQNLTNYGELTQPLLGKKIKKSPKVFNDKKVTDHHAIIPTGVQNKLQYNQQQVYDIITRRFIAVFYDDCLVANTTVLGKAADVTFKTTGKEILKKGFRVVFDTSTPLSTNSKEKEADILPSFIVGEKGPHQPSFLEKETKPPNQFTEATLLRAMETAGKQVDDEDLRELMKENGIGRPSTRANIIETLFRRQYIIRNKKQVLPTPTGIQLIDTIQNELVKSAELTGSWEKQLKDIEKGNYSAGSFINNMKRMIEVLVDEVRSEKRHANISHAQAPQKEVVKAEKKKAAGILAEICPKCKNGSLIKGKSAYGCSNYKSGCTFVLPYIFADKKISENQYLRLIQKGATVNLKDFKTETGVVEGLLRFDENFQIKLEPKKTIASSPADQSKSASDVLICPKCAKGSILKGKTAYGCSQYKLGCDFKVTFDEVRSKLKDQKPTKEIVHTILKNSAK</sequence>
<dbReference type="SUPFAM" id="SSF56712">
    <property type="entry name" value="Prokaryotic type I DNA topoisomerase"/>
    <property type="match status" value="1"/>
</dbReference>
<evidence type="ECO:0000256" key="10">
    <source>
        <dbReference type="ARBA" id="ARBA00032235"/>
    </source>
</evidence>
<comment type="similarity">
    <text evidence="2">Belongs to the type IA topoisomerase family.</text>
</comment>
<feature type="domain" description="Topo IA-type catalytic" evidence="13">
    <location>
        <begin position="151"/>
        <end position="581"/>
    </location>
</feature>
<dbReference type="InterPro" id="IPR034144">
    <property type="entry name" value="TOPRIM_TopoIII"/>
</dbReference>
<dbReference type="SMART" id="SM00437">
    <property type="entry name" value="TOP1Ac"/>
    <property type="match status" value="1"/>
</dbReference>
<evidence type="ECO:0000313" key="14">
    <source>
        <dbReference type="EMBL" id="MBP4141604.1"/>
    </source>
</evidence>
<dbReference type="PRINTS" id="PR00417">
    <property type="entry name" value="PRTPISMRASEI"/>
</dbReference>
<dbReference type="InterPro" id="IPR003602">
    <property type="entry name" value="Topo_IA_DNA-bd_dom"/>
</dbReference>
<dbReference type="InterPro" id="IPR006171">
    <property type="entry name" value="TOPRIM_dom"/>
</dbReference>